<comment type="caution">
    <text evidence="1">The sequence shown here is derived from an EMBL/GenBank/DDBJ whole genome shotgun (WGS) entry which is preliminary data.</text>
</comment>
<dbReference type="RefSeq" id="WP_003871057.1">
    <property type="nucleotide sequence ID" value="NZ_AXDC01000063.1"/>
</dbReference>
<dbReference type="PATRIC" id="fig|1388761.3.peg.2858"/>
<evidence type="ECO:0000313" key="1">
    <source>
        <dbReference type="EMBL" id="ERM90730.1"/>
    </source>
</evidence>
<dbReference type="AlphaFoldDB" id="U5CCS6"/>
<reference evidence="1 2" key="1">
    <citation type="journal article" date="2013" name="Genome Announc.">
        <title>Draft Genome Sequence of an Anaerobic and Extremophilic Bacterium, Caldanaerobacter yonseiensis, Isolated from a Geothermal Hot Stream.</title>
        <authorList>
            <person name="Lee S.J."/>
            <person name="Lee Y.J."/>
            <person name="Park G.S."/>
            <person name="Kim B.C."/>
            <person name="Lee S.J."/>
            <person name="Shin J.H."/>
            <person name="Lee D.W."/>
        </authorList>
    </citation>
    <scope>NUCLEOTIDE SEQUENCE [LARGE SCALE GENOMIC DNA]</scope>
    <source>
        <strain evidence="1 2">KB-1</strain>
    </source>
</reference>
<sequence length="417" mass="48999">MVQFSDLGNYLVVVPVSTGVALIDFWSGNIIYLPGEKDITRRSKEIIQKLEYLGFLACNNTNIERLKEKWYYLYKEKISFRVFLDLTTSNEIFRVPWNKIVNLVLETKKEFKSISIGLVFNDKYINLLPKIIFELKELFLPISKNKKVEFIIFFSNPHIFFNSQYKITDFDTFISLVHDSEINIYVNFLIYQPDQILLLFEPVRKIRQNFGIPVVVYFVNNDMESILKLSHAIFENQLYALINTFYLSPVVSNIYSLIFSCVRDLNLNFYKKIVPTLLSENLEKIMRIYGGGVLSSIRYFVNNGMYLPPNLVRCGSSYTILIKDLKVYFCFKEYQDNVYIDLENNCFKKLANEKLNFYEKTHFLFSEVSEEEAVTYGGICPHICKKLQKENAIKLLENFLDGYIFTKGEDIYESRVD</sequence>
<organism evidence="1 2">
    <name type="scientific">Caldanaerobacter subterraneus subsp. yonseiensis KB-1</name>
    <dbReference type="NCBI Taxonomy" id="1388761"/>
    <lineage>
        <taxon>Bacteria</taxon>
        <taxon>Bacillati</taxon>
        <taxon>Bacillota</taxon>
        <taxon>Clostridia</taxon>
        <taxon>Thermoanaerobacterales</taxon>
        <taxon>Thermoanaerobacteraceae</taxon>
        <taxon>Caldanaerobacter</taxon>
    </lineage>
</organism>
<gene>
    <name evidence="1" type="ORF">O163_14370</name>
</gene>
<dbReference type="EMBL" id="AXDC01000063">
    <property type="protein sequence ID" value="ERM90730.1"/>
    <property type="molecule type" value="Genomic_DNA"/>
</dbReference>
<name>U5CCS6_CALSX</name>
<proteinExistence type="predicted"/>
<accession>U5CCS6</accession>
<protein>
    <submittedName>
        <fullName evidence="1">Uncharacterized protein</fullName>
    </submittedName>
</protein>
<dbReference type="Proteomes" id="UP000016856">
    <property type="component" value="Unassembled WGS sequence"/>
</dbReference>
<evidence type="ECO:0000313" key="2">
    <source>
        <dbReference type="Proteomes" id="UP000016856"/>
    </source>
</evidence>